<dbReference type="InterPro" id="IPR029044">
    <property type="entry name" value="Nucleotide-diphossugar_trans"/>
</dbReference>
<evidence type="ECO:0000259" key="2">
    <source>
        <dbReference type="PROSITE" id="PS51371"/>
    </source>
</evidence>
<organism evidence="3 4">
    <name type="scientific">Campylobacter magnus</name>
    <dbReference type="NCBI Taxonomy" id="3026462"/>
    <lineage>
        <taxon>Bacteria</taxon>
        <taxon>Pseudomonadati</taxon>
        <taxon>Campylobacterota</taxon>
        <taxon>Epsilonproteobacteria</taxon>
        <taxon>Campylobacterales</taxon>
        <taxon>Campylobacteraceae</taxon>
        <taxon>Campylobacter</taxon>
    </lineage>
</organism>
<dbReference type="InterPro" id="IPR050486">
    <property type="entry name" value="Mannose-1P_guanyltransferase"/>
</dbReference>
<sequence length="349" mass="39519">MYKIDEIKINQNASIKEALEVIDKGAIKVAVVLSDDGLLLGMLNDGDIRRALLKGMSLGDSIAGIINKHPVVANINDTKERILELANEKKLHQIPIISNGKLIGIQDIREFLAPKNKPNKVILMVGGLGTRLRPLTNDVPKPMLDVGNKPILHTIVENFAKYGYTDIIMCVNYKSEIIKEYFGNGDKFGVKIEYVLENQRMGTAGALSLLQKRPKDDFFVMNGDLLTNVNFEYLHEYHKDSNALASICIRKYEMQVPYGVVNVRANKVTSIEEKPTQSFFVSAGIYMFSPIVLDFIPKGVFYDMPTLFSELLKHDFPIHPFPIREYWLDIGRMDEYRRANDEYEGVFGL</sequence>
<comment type="caution">
    <text evidence="3">The sequence shown here is derived from an EMBL/GenBank/DDBJ whole genome shotgun (WGS) entry which is preliminary data.</text>
</comment>
<dbReference type="PROSITE" id="PS51371">
    <property type="entry name" value="CBS"/>
    <property type="match status" value="2"/>
</dbReference>
<feature type="domain" description="CBS" evidence="2">
    <location>
        <begin position="1"/>
        <end position="58"/>
    </location>
</feature>
<dbReference type="InterPro" id="IPR000644">
    <property type="entry name" value="CBS_dom"/>
</dbReference>
<dbReference type="Gene3D" id="3.90.550.10">
    <property type="entry name" value="Spore Coat Polysaccharide Biosynthesis Protein SpsA, Chain A"/>
    <property type="match status" value="1"/>
</dbReference>
<dbReference type="SUPFAM" id="SSF54631">
    <property type="entry name" value="CBS-domain pair"/>
    <property type="match status" value="1"/>
</dbReference>
<dbReference type="InterPro" id="IPR046342">
    <property type="entry name" value="CBS_dom_sf"/>
</dbReference>
<evidence type="ECO:0000313" key="3">
    <source>
        <dbReference type="EMBL" id="MDO2408507.1"/>
    </source>
</evidence>
<dbReference type="EMBL" id="JAULJQ010000001">
    <property type="protein sequence ID" value="MDO2408507.1"/>
    <property type="molecule type" value="Genomic_DNA"/>
</dbReference>
<evidence type="ECO:0000256" key="1">
    <source>
        <dbReference type="PROSITE-ProRule" id="PRU00703"/>
    </source>
</evidence>
<accession>A0ABT8T9J5</accession>
<dbReference type="SUPFAM" id="SSF53448">
    <property type="entry name" value="Nucleotide-diphospho-sugar transferases"/>
    <property type="match status" value="1"/>
</dbReference>
<dbReference type="Pfam" id="PF00483">
    <property type="entry name" value="NTP_transferase"/>
    <property type="match status" value="1"/>
</dbReference>
<dbReference type="Proteomes" id="UP001171111">
    <property type="component" value="Unassembled WGS sequence"/>
</dbReference>
<reference evidence="3 4" key="1">
    <citation type="submission" date="2023-06" db="EMBL/GenBank/DDBJ databases">
        <title>Campylobacter magnum sp. nov., isolated from cecal contents of domestic pigs (Sus scrofa domesticus).</title>
        <authorList>
            <person name="Papic B."/>
            <person name="Gruntar I."/>
        </authorList>
    </citation>
    <scope>NUCLEOTIDE SEQUENCE [LARGE SCALE GENOMIC DNA]</scope>
    <source>
        <strain evidence="4">34484-21</strain>
    </source>
</reference>
<dbReference type="PANTHER" id="PTHR22572">
    <property type="entry name" value="SUGAR-1-PHOSPHATE GUANYL TRANSFERASE"/>
    <property type="match status" value="1"/>
</dbReference>
<feature type="domain" description="CBS" evidence="2">
    <location>
        <begin position="66"/>
        <end position="121"/>
    </location>
</feature>
<name>A0ABT8T9J5_9BACT</name>
<evidence type="ECO:0000313" key="4">
    <source>
        <dbReference type="Proteomes" id="UP001171111"/>
    </source>
</evidence>
<protein>
    <submittedName>
        <fullName evidence="3">Nucleotidyltransferase family protein</fullName>
    </submittedName>
</protein>
<keyword evidence="4" id="KW-1185">Reference proteome</keyword>
<dbReference type="Gene3D" id="3.10.580.10">
    <property type="entry name" value="CBS-domain"/>
    <property type="match status" value="1"/>
</dbReference>
<gene>
    <name evidence="3" type="ORF">Q2362_00150</name>
</gene>
<dbReference type="CDD" id="cd04607">
    <property type="entry name" value="CBS_pair_NTP_transferase_assoc"/>
    <property type="match status" value="1"/>
</dbReference>
<dbReference type="InterPro" id="IPR005835">
    <property type="entry name" value="NTP_transferase_dom"/>
</dbReference>
<dbReference type="Pfam" id="PF00571">
    <property type="entry name" value="CBS"/>
    <property type="match status" value="2"/>
</dbReference>
<keyword evidence="1" id="KW-0129">CBS domain</keyword>
<proteinExistence type="predicted"/>
<dbReference type="RefSeq" id="WP_302243218.1">
    <property type="nucleotide sequence ID" value="NZ_JAULJQ010000001.1"/>
</dbReference>
<dbReference type="CDD" id="cd06426">
    <property type="entry name" value="NTP_transferase_like_2"/>
    <property type="match status" value="1"/>
</dbReference>